<dbReference type="GO" id="GO:0008080">
    <property type="term" value="F:N-acetyltransferase activity"/>
    <property type="evidence" value="ECO:0007669"/>
    <property type="project" value="InterPro"/>
</dbReference>
<keyword evidence="7" id="KW-1185">Reference proteome</keyword>
<organism evidence="6 7">
    <name type="scientific">Carnobacterium viridans</name>
    <dbReference type="NCBI Taxonomy" id="174587"/>
    <lineage>
        <taxon>Bacteria</taxon>
        <taxon>Bacillati</taxon>
        <taxon>Bacillota</taxon>
        <taxon>Bacilli</taxon>
        <taxon>Lactobacillales</taxon>
        <taxon>Carnobacteriaceae</taxon>
        <taxon>Carnobacterium</taxon>
    </lineage>
</organism>
<dbReference type="AlphaFoldDB" id="A0A1H0YXQ2"/>
<keyword evidence="2" id="KW-0963">Cytoplasm</keyword>
<keyword evidence="3 6" id="KW-0808">Transferase</keyword>
<dbReference type="CDD" id="cd04301">
    <property type="entry name" value="NAT_SF"/>
    <property type="match status" value="1"/>
</dbReference>
<evidence type="ECO:0000256" key="2">
    <source>
        <dbReference type="ARBA" id="ARBA00022490"/>
    </source>
</evidence>
<sequence length="192" mass="21845">MLKKFKQWFINEDVITLTNQMGSNKKLAKRAQLENKIFQLDDGSLLQASIGSETDISDILKIETLCYNGKTPWNKKALEHEIKTNTRSIYLIVRKSKQAIGFIGAWLVDEEAHVTNVAVIPAHQKQGIATFLISELQTISQHEGMKRMSLEVRVSNETAQRLYSKIGFEKGKIKKAYYTGDREDALEMSKPL</sequence>
<dbReference type="InterPro" id="IPR050680">
    <property type="entry name" value="YpeA/RimI_acetyltransf"/>
</dbReference>
<evidence type="ECO:0000256" key="4">
    <source>
        <dbReference type="ARBA" id="ARBA00023315"/>
    </source>
</evidence>
<gene>
    <name evidence="6" type="ORF">SAMN04487752_1213</name>
</gene>
<dbReference type="InterPro" id="IPR000182">
    <property type="entry name" value="GNAT_dom"/>
</dbReference>
<proteinExistence type="inferred from homology"/>
<feature type="domain" description="N-acetyltransferase" evidence="5">
    <location>
        <begin position="46"/>
        <end position="192"/>
    </location>
</feature>
<dbReference type="InterPro" id="IPR006464">
    <property type="entry name" value="AcTrfase_RimI/Ard1"/>
</dbReference>
<dbReference type="Pfam" id="PF00583">
    <property type="entry name" value="Acetyltransf_1"/>
    <property type="match status" value="1"/>
</dbReference>
<evidence type="ECO:0000256" key="3">
    <source>
        <dbReference type="ARBA" id="ARBA00022679"/>
    </source>
</evidence>
<name>A0A1H0YXQ2_9LACT</name>
<dbReference type="PROSITE" id="PS51186">
    <property type="entry name" value="GNAT"/>
    <property type="match status" value="1"/>
</dbReference>
<dbReference type="PANTHER" id="PTHR43420:SF44">
    <property type="entry name" value="ACETYLTRANSFERASE YPEA"/>
    <property type="match status" value="1"/>
</dbReference>
<dbReference type="NCBIfam" id="TIGR01575">
    <property type="entry name" value="rimI"/>
    <property type="match status" value="1"/>
</dbReference>
<dbReference type="PANTHER" id="PTHR43420">
    <property type="entry name" value="ACETYLTRANSFERASE"/>
    <property type="match status" value="1"/>
</dbReference>
<dbReference type="RefSeq" id="WP_226776593.1">
    <property type="nucleotide sequence ID" value="NZ_CP084916.1"/>
</dbReference>
<evidence type="ECO:0000313" key="7">
    <source>
        <dbReference type="Proteomes" id="UP000199481"/>
    </source>
</evidence>
<evidence type="ECO:0000313" key="6">
    <source>
        <dbReference type="EMBL" id="SDQ19965.1"/>
    </source>
</evidence>
<evidence type="ECO:0000259" key="5">
    <source>
        <dbReference type="PROSITE" id="PS51186"/>
    </source>
</evidence>
<accession>A0A1H0YXQ2</accession>
<dbReference type="Gene3D" id="3.40.630.30">
    <property type="match status" value="1"/>
</dbReference>
<reference evidence="7" key="1">
    <citation type="submission" date="2016-10" db="EMBL/GenBank/DDBJ databases">
        <authorList>
            <person name="Varghese N."/>
            <person name="Submissions S."/>
        </authorList>
    </citation>
    <scope>NUCLEOTIDE SEQUENCE [LARGE SCALE GENOMIC DNA]</scope>
    <source>
        <strain evidence="7">MPL-11</strain>
    </source>
</reference>
<protein>
    <submittedName>
        <fullName evidence="6">Ribosomal-protein-alanine N-acetyltransferase</fullName>
    </submittedName>
</protein>
<dbReference type="EMBL" id="FNJW01000008">
    <property type="protein sequence ID" value="SDQ19965.1"/>
    <property type="molecule type" value="Genomic_DNA"/>
</dbReference>
<keyword evidence="4" id="KW-0012">Acyltransferase</keyword>
<dbReference type="InterPro" id="IPR016181">
    <property type="entry name" value="Acyl_CoA_acyltransferase"/>
</dbReference>
<comment type="similarity">
    <text evidence="1">Belongs to the acetyltransferase family. RimI subfamily.</text>
</comment>
<evidence type="ECO:0000256" key="1">
    <source>
        <dbReference type="ARBA" id="ARBA00005395"/>
    </source>
</evidence>
<dbReference type="SUPFAM" id="SSF55729">
    <property type="entry name" value="Acyl-CoA N-acyltransferases (Nat)"/>
    <property type="match status" value="1"/>
</dbReference>
<dbReference type="Proteomes" id="UP000199481">
    <property type="component" value="Unassembled WGS sequence"/>
</dbReference>